<sequence>MTNNPSSQKTSHKAEEESAAAGEEQAVKQEFSRKMEKEEKQQSKRRQKLSRPRLRIFPIWLRIIVVLIFAAAAFIVGLMIGFAVLGDGSPLDVLRMETWQHIVDIVNKVD</sequence>
<dbReference type="Pfam" id="PF11772">
    <property type="entry name" value="EpuA"/>
    <property type="match status" value="1"/>
</dbReference>
<dbReference type="STRING" id="582851.GCA_900162665_00054"/>
<feature type="compositionally biased region" description="Basic and acidic residues" evidence="1">
    <location>
        <begin position="25"/>
        <end position="42"/>
    </location>
</feature>
<proteinExistence type="predicted"/>
<dbReference type="RefSeq" id="WP_147212635.1">
    <property type="nucleotide sequence ID" value="NZ_BJYM01000028.1"/>
</dbReference>
<keyword evidence="2" id="KW-1133">Transmembrane helix</keyword>
<evidence type="ECO:0000256" key="2">
    <source>
        <dbReference type="SAM" id="Phobius"/>
    </source>
</evidence>
<keyword evidence="4" id="KW-1185">Reference proteome</keyword>
<dbReference type="EMBL" id="BJYM01000028">
    <property type="protein sequence ID" value="GEN89763.1"/>
    <property type="molecule type" value="Genomic_DNA"/>
</dbReference>
<evidence type="ECO:0000313" key="3">
    <source>
        <dbReference type="EMBL" id="GEN89763.1"/>
    </source>
</evidence>
<name>A0A511ZQN2_9BACI</name>
<reference evidence="3 4" key="1">
    <citation type="submission" date="2019-07" db="EMBL/GenBank/DDBJ databases">
        <title>Whole genome shotgun sequence of Oceanobacillus sojae NBRC 105379.</title>
        <authorList>
            <person name="Hosoyama A."/>
            <person name="Uohara A."/>
            <person name="Ohji S."/>
            <person name="Ichikawa N."/>
        </authorList>
    </citation>
    <scope>NUCLEOTIDE SEQUENCE [LARGE SCALE GENOMIC DNA]</scope>
    <source>
        <strain evidence="3 4">NBRC 105379</strain>
    </source>
</reference>
<dbReference type="OrthoDB" id="2300232at2"/>
<keyword evidence="2" id="KW-0472">Membrane</keyword>
<dbReference type="Proteomes" id="UP000321558">
    <property type="component" value="Unassembled WGS sequence"/>
</dbReference>
<protein>
    <recommendedName>
        <fullName evidence="5">DNA-directed RNA polymerase subunit beta</fullName>
    </recommendedName>
</protein>
<evidence type="ECO:0008006" key="5">
    <source>
        <dbReference type="Google" id="ProtNLM"/>
    </source>
</evidence>
<feature type="region of interest" description="Disordered" evidence="1">
    <location>
        <begin position="1"/>
        <end position="49"/>
    </location>
</feature>
<organism evidence="3 4">
    <name type="scientific">Oceanobacillus sojae</name>
    <dbReference type="NCBI Taxonomy" id="582851"/>
    <lineage>
        <taxon>Bacteria</taxon>
        <taxon>Bacillati</taxon>
        <taxon>Bacillota</taxon>
        <taxon>Bacilli</taxon>
        <taxon>Bacillales</taxon>
        <taxon>Bacillaceae</taxon>
        <taxon>Oceanobacillus</taxon>
    </lineage>
</organism>
<evidence type="ECO:0000256" key="1">
    <source>
        <dbReference type="SAM" id="MobiDB-lite"/>
    </source>
</evidence>
<gene>
    <name evidence="3" type="ORF">OSO01_45020</name>
</gene>
<dbReference type="InterPro" id="IPR024596">
    <property type="entry name" value="RNApol_su_b/EpuA"/>
</dbReference>
<feature type="transmembrane region" description="Helical" evidence="2">
    <location>
        <begin position="59"/>
        <end position="85"/>
    </location>
</feature>
<keyword evidence="2" id="KW-0812">Transmembrane</keyword>
<comment type="caution">
    <text evidence="3">The sequence shown here is derived from an EMBL/GenBank/DDBJ whole genome shotgun (WGS) entry which is preliminary data.</text>
</comment>
<accession>A0A511ZQN2</accession>
<evidence type="ECO:0000313" key="4">
    <source>
        <dbReference type="Proteomes" id="UP000321558"/>
    </source>
</evidence>
<dbReference type="AlphaFoldDB" id="A0A511ZQN2"/>